<gene>
    <name evidence="4" type="ORF">TARUN_2802</name>
</gene>
<dbReference type="Gene3D" id="3.40.50.720">
    <property type="entry name" value="NAD(P)-binding Rossmann-like Domain"/>
    <property type="match status" value="1"/>
</dbReference>
<comment type="caution">
    <text evidence="4">The sequence shown here is derived from an EMBL/GenBank/DDBJ whole genome shotgun (WGS) entry which is preliminary data.</text>
</comment>
<reference evidence="4 5" key="1">
    <citation type="journal article" date="2018" name="PLoS Pathog.">
        <title>Evolution of structural diversity of trichothecenes, a family of toxins produced by plant pathogenic and entomopathogenic fungi.</title>
        <authorList>
            <person name="Proctor R.H."/>
            <person name="McCormick S.P."/>
            <person name="Kim H.S."/>
            <person name="Cardoza R.E."/>
            <person name="Stanley A.M."/>
            <person name="Lindo L."/>
            <person name="Kelly A."/>
            <person name="Brown D.W."/>
            <person name="Lee T."/>
            <person name="Vaughan M.M."/>
            <person name="Alexander N.J."/>
            <person name="Busman M."/>
            <person name="Gutierrez S."/>
        </authorList>
    </citation>
    <scope>NUCLEOTIDE SEQUENCE [LARGE SCALE GENOMIC DNA]</scope>
    <source>
        <strain evidence="4 5">IBT 40837</strain>
    </source>
</reference>
<dbReference type="InterPro" id="IPR047122">
    <property type="entry name" value="Trans-enoyl_RdTase-like"/>
</dbReference>
<keyword evidence="5" id="KW-1185">Reference proteome</keyword>
<evidence type="ECO:0000259" key="3">
    <source>
        <dbReference type="SMART" id="SM00829"/>
    </source>
</evidence>
<dbReference type="SUPFAM" id="SSF51735">
    <property type="entry name" value="NAD(P)-binding Rossmann-fold domains"/>
    <property type="match status" value="1"/>
</dbReference>
<dbReference type="SUPFAM" id="SSF50129">
    <property type="entry name" value="GroES-like"/>
    <property type="match status" value="1"/>
</dbReference>
<evidence type="ECO:0000313" key="4">
    <source>
        <dbReference type="EMBL" id="RFU79414.1"/>
    </source>
</evidence>
<dbReference type="SMART" id="SM00829">
    <property type="entry name" value="PKS_ER"/>
    <property type="match status" value="1"/>
</dbReference>
<dbReference type="CDD" id="cd08249">
    <property type="entry name" value="enoyl_reductase_like"/>
    <property type="match status" value="1"/>
</dbReference>
<evidence type="ECO:0000256" key="2">
    <source>
        <dbReference type="ARBA" id="ARBA00023002"/>
    </source>
</evidence>
<keyword evidence="2" id="KW-0560">Oxidoreductase</keyword>
<name>A0A395NTX7_TRIAR</name>
<dbReference type="GO" id="GO:0016651">
    <property type="term" value="F:oxidoreductase activity, acting on NAD(P)H"/>
    <property type="evidence" value="ECO:0007669"/>
    <property type="project" value="InterPro"/>
</dbReference>
<dbReference type="InterPro" id="IPR036291">
    <property type="entry name" value="NAD(P)-bd_dom_sf"/>
</dbReference>
<dbReference type="Gene3D" id="3.90.180.10">
    <property type="entry name" value="Medium-chain alcohol dehydrogenases, catalytic domain"/>
    <property type="match status" value="1"/>
</dbReference>
<evidence type="ECO:0000256" key="1">
    <source>
        <dbReference type="ARBA" id="ARBA00008072"/>
    </source>
</evidence>
<dbReference type="OrthoDB" id="3509362at2759"/>
<proteinExistence type="inferred from homology"/>
<comment type="similarity">
    <text evidence="1">Belongs to the zinc-containing alcohol dehydrogenase family.</text>
</comment>
<dbReference type="EMBL" id="PXOA01000159">
    <property type="protein sequence ID" value="RFU79414.1"/>
    <property type="molecule type" value="Genomic_DNA"/>
</dbReference>
<dbReference type="InterPro" id="IPR020843">
    <property type="entry name" value="ER"/>
</dbReference>
<organism evidence="4 5">
    <name type="scientific">Trichoderma arundinaceum</name>
    <dbReference type="NCBI Taxonomy" id="490622"/>
    <lineage>
        <taxon>Eukaryota</taxon>
        <taxon>Fungi</taxon>
        <taxon>Dikarya</taxon>
        <taxon>Ascomycota</taxon>
        <taxon>Pezizomycotina</taxon>
        <taxon>Sordariomycetes</taxon>
        <taxon>Hypocreomycetidae</taxon>
        <taxon>Hypocreales</taxon>
        <taxon>Hypocreaceae</taxon>
        <taxon>Trichoderma</taxon>
    </lineage>
</organism>
<dbReference type="Pfam" id="PF08240">
    <property type="entry name" value="ADH_N"/>
    <property type="match status" value="1"/>
</dbReference>
<dbReference type="AlphaFoldDB" id="A0A395NTX7"/>
<protein>
    <submittedName>
        <fullName evidence="4">Alcohol dehydrogenase</fullName>
    </submittedName>
</protein>
<feature type="domain" description="Enoyl reductase (ER)" evidence="3">
    <location>
        <begin position="10"/>
        <end position="333"/>
    </location>
</feature>
<evidence type="ECO:0000313" key="5">
    <source>
        <dbReference type="Proteomes" id="UP000266272"/>
    </source>
</evidence>
<dbReference type="PANTHER" id="PTHR45348:SF2">
    <property type="entry name" value="ZINC-TYPE ALCOHOL DEHYDROGENASE-LIKE PROTEIN C2E1P3.01"/>
    <property type="match status" value="1"/>
</dbReference>
<dbReference type="STRING" id="490622.A0A395NTX7"/>
<dbReference type="Proteomes" id="UP000266272">
    <property type="component" value="Unassembled WGS sequence"/>
</dbReference>
<dbReference type="PANTHER" id="PTHR45348">
    <property type="entry name" value="HYPOTHETICAL OXIDOREDUCTASE (EUROFUNG)"/>
    <property type="match status" value="1"/>
</dbReference>
<dbReference type="InterPro" id="IPR013154">
    <property type="entry name" value="ADH-like_N"/>
</dbReference>
<accession>A0A395NTX7</accession>
<sequence>MANEGYWLTGVGEQPKLGPADVYEPGEGEMLIQVKAVAAQPGEWKMQEGLIPIRIKYPIIIGLSASGIVEKTGPGVTRFKPGDRILTNTTGVIRNDARFGAYQRYCLVPERLTSNISDMSFEEAANIATSYTAMSALVLHLGLNRPQIPSPAATGERILIWGVSSSLGIFATQLATQAGYEVVGVASGRHKELATQFGVAYFVDRTSADVASAASSLGPFKAVLAAADSAEDQVKIGAILAALGGGSFLSTMGVRAGVKLPDNVTGRFAQYIDDYLDEKNSEFTEWFWWNYLEKALAKKRLASIPLTVIGGLDKAGEAWRILKKGENHGTRLIIKPDYTA</sequence>
<dbReference type="InterPro" id="IPR011032">
    <property type="entry name" value="GroES-like_sf"/>
</dbReference>